<dbReference type="Pfam" id="PF07593">
    <property type="entry name" value="UnbV_ASPIC"/>
    <property type="match status" value="1"/>
</dbReference>
<organism evidence="3 4">
    <name type="scientific">Algibacter mikhailovii</name>
    <dbReference type="NCBI Taxonomy" id="425498"/>
    <lineage>
        <taxon>Bacteria</taxon>
        <taxon>Pseudomonadati</taxon>
        <taxon>Bacteroidota</taxon>
        <taxon>Flavobacteriia</taxon>
        <taxon>Flavobacteriales</taxon>
        <taxon>Flavobacteriaceae</taxon>
        <taxon>Algibacter</taxon>
    </lineage>
</organism>
<name>A0A918VAL9_9FLAO</name>
<evidence type="ECO:0000256" key="1">
    <source>
        <dbReference type="ARBA" id="ARBA00022729"/>
    </source>
</evidence>
<dbReference type="PANTHER" id="PTHR16026">
    <property type="entry name" value="CARTILAGE ACIDIC PROTEIN 1"/>
    <property type="match status" value="1"/>
</dbReference>
<dbReference type="InterPro" id="IPR028994">
    <property type="entry name" value="Integrin_alpha_N"/>
</dbReference>
<keyword evidence="4" id="KW-1185">Reference proteome</keyword>
<gene>
    <name evidence="3" type="ORF">GCM10007028_19260</name>
</gene>
<accession>A0A918VAL9</accession>
<dbReference type="PANTHER" id="PTHR16026:SF0">
    <property type="entry name" value="CARTILAGE ACIDIC PROTEIN 1"/>
    <property type="match status" value="1"/>
</dbReference>
<dbReference type="Gene3D" id="2.130.10.130">
    <property type="entry name" value="Integrin alpha, N-terminal"/>
    <property type="match status" value="3"/>
</dbReference>
<dbReference type="SUPFAM" id="SSF69318">
    <property type="entry name" value="Integrin alpha N-terminal domain"/>
    <property type="match status" value="3"/>
</dbReference>
<dbReference type="InterPro" id="IPR011519">
    <property type="entry name" value="UnbV_ASPIC"/>
</dbReference>
<feature type="domain" description="ASPIC/UnbV" evidence="2">
    <location>
        <begin position="502"/>
        <end position="570"/>
    </location>
</feature>
<dbReference type="Pfam" id="PF13517">
    <property type="entry name" value="FG-GAP_3"/>
    <property type="match status" value="5"/>
</dbReference>
<dbReference type="Proteomes" id="UP000636004">
    <property type="component" value="Unassembled WGS sequence"/>
</dbReference>
<comment type="caution">
    <text evidence="3">The sequence shown here is derived from an EMBL/GenBank/DDBJ whole genome shotgun (WGS) entry which is preliminary data.</text>
</comment>
<evidence type="ECO:0000259" key="2">
    <source>
        <dbReference type="Pfam" id="PF07593"/>
    </source>
</evidence>
<proteinExistence type="predicted"/>
<evidence type="ECO:0000313" key="4">
    <source>
        <dbReference type="Proteomes" id="UP000636004"/>
    </source>
</evidence>
<evidence type="ECO:0000313" key="3">
    <source>
        <dbReference type="EMBL" id="GGZ81784.1"/>
    </source>
</evidence>
<dbReference type="EMBL" id="BMWZ01000004">
    <property type="protein sequence ID" value="GGZ81784.1"/>
    <property type="molecule type" value="Genomic_DNA"/>
</dbReference>
<dbReference type="InterPro" id="IPR027039">
    <property type="entry name" value="Crtac1"/>
</dbReference>
<dbReference type="AlphaFoldDB" id="A0A918VAL9"/>
<reference evidence="3" key="2">
    <citation type="submission" date="2020-09" db="EMBL/GenBank/DDBJ databases">
        <authorList>
            <person name="Sun Q."/>
            <person name="Kim S."/>
        </authorList>
    </citation>
    <scope>NUCLEOTIDE SEQUENCE</scope>
    <source>
        <strain evidence="3">KCTC 12710</strain>
    </source>
</reference>
<protein>
    <recommendedName>
        <fullName evidence="2">ASPIC/UnbV domain-containing protein</fullName>
    </recommendedName>
</protein>
<reference evidence="3" key="1">
    <citation type="journal article" date="2014" name="Int. J. Syst. Evol. Microbiol.">
        <title>Complete genome sequence of Corynebacterium casei LMG S-19264T (=DSM 44701T), isolated from a smear-ripened cheese.</title>
        <authorList>
            <consortium name="US DOE Joint Genome Institute (JGI-PGF)"/>
            <person name="Walter F."/>
            <person name="Albersmeier A."/>
            <person name="Kalinowski J."/>
            <person name="Ruckert C."/>
        </authorList>
    </citation>
    <scope>NUCLEOTIDE SEQUENCE</scope>
    <source>
        <strain evidence="3">KCTC 12710</strain>
    </source>
</reference>
<keyword evidence="1" id="KW-0732">Signal</keyword>
<dbReference type="InterPro" id="IPR013517">
    <property type="entry name" value="FG-GAP"/>
</dbReference>
<sequence>MRFEILPAIETGVGFKNEIVESEEFYYYKYIYSYNGAGVASADFDNDGLEDLFFVSNLKECKLYLNLGDFKFKDVTNKTGIHLESGFNTGVTVVDINSDGLLDIYISRAGWFKNEQNCTNLLFINKGNLTFEEKAESYGLADANRSIQSTFFDFDKDGDLDVYIVNAPYTNKKASKLIDLKTFKKDDETIKWGGSDSFYENNGDHTFTNISEKAGIVPDIAFGLNAQIADLNNDGWLDVYVNNDFAMPDFVYINKKDGTFRDERLEMFKHQSFYSMGGDIADINNDGFLDVVNLDMNPEDYIRSKTTMSMTSISKFTDMVNKGYHYQYMHNVLQLNNGNGSFSEIANMAGMANTDWSWAPLIADFDLDGLNDIYITNGVFRDVIDKDTNKNILNLIRQKRRKPSSKEFLEYTQMLPQQKLSNYFFKNQGDLTFSNVSELWHNASPTFSNGAVFADLDNDGDLDIVVNNINEEAHILRNNTVEREKKHFLNFNFKGPENNPFGIGVTVNIYGENKEKQTRNLVNSRGYMSSVSNKLFFGLGEQLTADKVEIIWPDGKVQYYQNLKSNQLITVDYKNAIRPTENNVTSKNIKLFQDIPFNFKHIDSLFNDYDIQVLLPHKFSQLGPGVAKADINNDGIEDLYLGGGYSQPGKLLLGKKSGGFESIENKDFIADKLHEDVGAVFFDLENDGDLDLYVVSGSYEFQESSKFLADRIYKNDGKNNFKKCLDCLPKFYSAGFIVKPSDYDNDGDIDLFVGGRVIPGRYPYAPNSYLLTNSNGKYIDETYKLAKSLGNIGMVSDANWSDIDHDNDLDLIVTGEWMGIEVFENVNGKLLKSSDYKTLNETKGWWNTLLVEDIDNDGDLDIIAGNLGLNSKFHATIENPFEVYASDFDNNGTEDVFLAKYHNGKQVPIRGKSCSAQQIPELDAKIKSYKEFASRDLEGILGPAIKTALNYKVTEFRSGIFVNQGHGKFLFSAFTNELQVAPINSIIFDDLDQDGTRDLLLAGNNYQTEVETTRLDAGIGTFMSGEGNGKFHIVPNLKTGFYANRDVRDMVQIKTTTGKNILVINNNDKHELFKINKLILE</sequence>